<dbReference type="GO" id="GO:0016740">
    <property type="term" value="F:transferase activity"/>
    <property type="evidence" value="ECO:0007669"/>
    <property type="project" value="UniProtKB-KW"/>
</dbReference>
<dbReference type="InterPro" id="IPR007345">
    <property type="entry name" value="Polysacch_pyruvyl_Trfase"/>
</dbReference>
<name>A0A7K1YC10_9SPHI</name>
<evidence type="ECO:0000313" key="3">
    <source>
        <dbReference type="Proteomes" id="UP000466586"/>
    </source>
</evidence>
<dbReference type="AlphaFoldDB" id="A0A7K1YC10"/>
<protein>
    <submittedName>
        <fullName evidence="2">Polysaccharide pyruvyl transferase family protein</fullName>
    </submittedName>
</protein>
<comment type="caution">
    <text evidence="2">The sequence shown here is derived from an EMBL/GenBank/DDBJ whole genome shotgun (WGS) entry which is preliminary data.</text>
</comment>
<organism evidence="2 3">
    <name type="scientific">Hufsiella arboris</name>
    <dbReference type="NCBI Taxonomy" id="2695275"/>
    <lineage>
        <taxon>Bacteria</taxon>
        <taxon>Pseudomonadati</taxon>
        <taxon>Bacteroidota</taxon>
        <taxon>Sphingobacteriia</taxon>
        <taxon>Sphingobacteriales</taxon>
        <taxon>Sphingobacteriaceae</taxon>
        <taxon>Hufsiella</taxon>
    </lineage>
</organism>
<sequence length="347" mass="40605">MISYYYNYYKRFLKSYQTLKNAKPKHTTYPSIGLIDPSIGSNNLGDIIIQNAVTRHLRTVYPDAFLTSYPSQLHRTYDARLKMAQEDVVFVGGTNLLASNMEDRYQWKIDPLDKVYLKNKIVLMGTGWWQYQQDPNDYTKSLFQNILSQNYIHSVRDSYTEQMLKKAGIENVVNTTCPTLWQLSPEHCVTIPQQKAKNVITTLTFYHRNAELDRRMMEILQANYENVYLWVQGLQDFDYLKEIYPGWQQVKLVPPVLELYNEMLESEDIEYFGTRLHAGVRALQKGKRTLIVAVDNRAIEIGKDTNLNVIDRKQVDSSLDFVSKPYKTDIKLPNDTIALWKNQFIRK</sequence>
<keyword evidence="2" id="KW-0808">Transferase</keyword>
<dbReference type="RefSeq" id="WP_160845303.1">
    <property type="nucleotide sequence ID" value="NZ_WVHT01000006.1"/>
</dbReference>
<accession>A0A7K1YC10</accession>
<dbReference type="Proteomes" id="UP000466586">
    <property type="component" value="Unassembled WGS sequence"/>
</dbReference>
<gene>
    <name evidence="2" type="ORF">GS399_14205</name>
</gene>
<reference evidence="2 3" key="1">
    <citation type="submission" date="2019-11" db="EMBL/GenBank/DDBJ databases">
        <title>Pedobacter sp. HMF7647 Genome sequencing and assembly.</title>
        <authorList>
            <person name="Kang H."/>
            <person name="Kim H."/>
            <person name="Joh K."/>
        </authorList>
    </citation>
    <scope>NUCLEOTIDE SEQUENCE [LARGE SCALE GENOMIC DNA]</scope>
    <source>
        <strain evidence="2 3">HMF7647</strain>
    </source>
</reference>
<proteinExistence type="predicted"/>
<keyword evidence="3" id="KW-1185">Reference proteome</keyword>
<dbReference type="Pfam" id="PF04230">
    <property type="entry name" value="PS_pyruv_trans"/>
    <property type="match status" value="1"/>
</dbReference>
<evidence type="ECO:0000259" key="1">
    <source>
        <dbReference type="Pfam" id="PF04230"/>
    </source>
</evidence>
<evidence type="ECO:0000313" key="2">
    <source>
        <dbReference type="EMBL" id="MXV52127.1"/>
    </source>
</evidence>
<dbReference type="EMBL" id="WVHT01000006">
    <property type="protein sequence ID" value="MXV52127.1"/>
    <property type="molecule type" value="Genomic_DNA"/>
</dbReference>
<feature type="domain" description="Polysaccharide pyruvyl transferase" evidence="1">
    <location>
        <begin position="43"/>
        <end position="296"/>
    </location>
</feature>